<dbReference type="AlphaFoldDB" id="A0A251S553"/>
<dbReference type="InParanoid" id="A0A251S553"/>
<evidence type="ECO:0000256" key="1">
    <source>
        <dbReference type="SAM" id="MobiDB-lite"/>
    </source>
</evidence>
<proteinExistence type="predicted"/>
<evidence type="ECO:0000313" key="2">
    <source>
        <dbReference type="EMBL" id="OTF93256.1"/>
    </source>
</evidence>
<dbReference type="EMBL" id="CM007905">
    <property type="protein sequence ID" value="OTF93256.1"/>
    <property type="molecule type" value="Genomic_DNA"/>
</dbReference>
<sequence length="132" mass="15352">MIFIVNTTMDLSNPNNTNDTNNPNNLPQPRGHPLIRCGRLHNFLLQATIKFLMRSTNSLKPRPLTRSRNSLKPRILTRSRNSLKPRNLLVYFNFNKSNFNNNISNNLKRSNKAKVGLLIRKSNRNRHPIPLR</sequence>
<dbReference type="Proteomes" id="UP000215914">
    <property type="component" value="Chromosome 16"/>
</dbReference>
<reference evidence="3" key="1">
    <citation type="journal article" date="2017" name="Nature">
        <title>The sunflower genome provides insights into oil metabolism, flowering and Asterid evolution.</title>
        <authorList>
            <person name="Badouin H."/>
            <person name="Gouzy J."/>
            <person name="Grassa C.J."/>
            <person name="Murat F."/>
            <person name="Staton S.E."/>
            <person name="Cottret L."/>
            <person name="Lelandais-Briere C."/>
            <person name="Owens G.L."/>
            <person name="Carrere S."/>
            <person name="Mayjonade B."/>
            <person name="Legrand L."/>
            <person name="Gill N."/>
            <person name="Kane N.C."/>
            <person name="Bowers J.E."/>
            <person name="Hubner S."/>
            <person name="Bellec A."/>
            <person name="Berard A."/>
            <person name="Berges H."/>
            <person name="Blanchet N."/>
            <person name="Boniface M.C."/>
            <person name="Brunel D."/>
            <person name="Catrice O."/>
            <person name="Chaidir N."/>
            <person name="Claudel C."/>
            <person name="Donnadieu C."/>
            <person name="Faraut T."/>
            <person name="Fievet G."/>
            <person name="Helmstetter N."/>
            <person name="King M."/>
            <person name="Knapp S.J."/>
            <person name="Lai Z."/>
            <person name="Le Paslier M.C."/>
            <person name="Lippi Y."/>
            <person name="Lorenzon L."/>
            <person name="Mandel J.R."/>
            <person name="Marage G."/>
            <person name="Marchand G."/>
            <person name="Marquand E."/>
            <person name="Bret-Mestries E."/>
            <person name="Morien E."/>
            <person name="Nambeesan S."/>
            <person name="Nguyen T."/>
            <person name="Pegot-Espagnet P."/>
            <person name="Pouilly N."/>
            <person name="Raftis F."/>
            <person name="Sallet E."/>
            <person name="Schiex T."/>
            <person name="Thomas J."/>
            <person name="Vandecasteele C."/>
            <person name="Vares D."/>
            <person name="Vear F."/>
            <person name="Vautrin S."/>
            <person name="Crespi M."/>
            <person name="Mangin B."/>
            <person name="Burke J.M."/>
            <person name="Salse J."/>
            <person name="Munos S."/>
            <person name="Vincourt P."/>
            <person name="Rieseberg L.H."/>
            <person name="Langlade N.B."/>
        </authorList>
    </citation>
    <scope>NUCLEOTIDE SEQUENCE [LARGE SCALE GENOMIC DNA]</scope>
    <source>
        <strain evidence="3">cv. SF193</strain>
    </source>
</reference>
<evidence type="ECO:0000313" key="3">
    <source>
        <dbReference type="Proteomes" id="UP000215914"/>
    </source>
</evidence>
<gene>
    <name evidence="2" type="ORF">HannXRQ_Chr16g0530921</name>
</gene>
<protein>
    <submittedName>
        <fullName evidence="2">Uncharacterized protein</fullName>
    </submittedName>
</protein>
<accession>A0A251S553</accession>
<name>A0A251S553_HELAN</name>
<feature type="compositionally biased region" description="Low complexity" evidence="1">
    <location>
        <begin position="13"/>
        <end position="25"/>
    </location>
</feature>
<keyword evidence="3" id="KW-1185">Reference proteome</keyword>
<organism evidence="2 3">
    <name type="scientific">Helianthus annuus</name>
    <name type="common">Common sunflower</name>
    <dbReference type="NCBI Taxonomy" id="4232"/>
    <lineage>
        <taxon>Eukaryota</taxon>
        <taxon>Viridiplantae</taxon>
        <taxon>Streptophyta</taxon>
        <taxon>Embryophyta</taxon>
        <taxon>Tracheophyta</taxon>
        <taxon>Spermatophyta</taxon>
        <taxon>Magnoliopsida</taxon>
        <taxon>eudicotyledons</taxon>
        <taxon>Gunneridae</taxon>
        <taxon>Pentapetalae</taxon>
        <taxon>asterids</taxon>
        <taxon>campanulids</taxon>
        <taxon>Asterales</taxon>
        <taxon>Asteraceae</taxon>
        <taxon>Asteroideae</taxon>
        <taxon>Heliantheae alliance</taxon>
        <taxon>Heliantheae</taxon>
        <taxon>Helianthus</taxon>
    </lineage>
</organism>
<feature type="region of interest" description="Disordered" evidence="1">
    <location>
        <begin position="9"/>
        <end position="30"/>
    </location>
</feature>